<dbReference type="EMBL" id="VORB01000013">
    <property type="protein sequence ID" value="TXC75599.1"/>
    <property type="molecule type" value="Genomic_DNA"/>
</dbReference>
<protein>
    <recommendedName>
        <fullName evidence="10">Fatty acid desaturase domain-containing protein</fullName>
    </recommendedName>
</protein>
<feature type="transmembrane region" description="Helical" evidence="7">
    <location>
        <begin position="133"/>
        <end position="151"/>
    </location>
</feature>
<dbReference type="OrthoDB" id="1014067at2"/>
<accession>A0A5C6URG7</accession>
<keyword evidence="5" id="KW-0408">Iron</keyword>
<evidence type="ECO:0000256" key="4">
    <source>
        <dbReference type="ARBA" id="ARBA00023002"/>
    </source>
</evidence>
<evidence type="ECO:0000256" key="5">
    <source>
        <dbReference type="ARBA" id="ARBA00023004"/>
    </source>
</evidence>
<comment type="subcellular location">
    <subcellularLocation>
        <location evidence="1">Endomembrane system</location>
        <topology evidence="1">Multi-pass membrane protein</topology>
    </subcellularLocation>
</comment>
<feature type="transmembrane region" description="Helical" evidence="7">
    <location>
        <begin position="75"/>
        <end position="95"/>
    </location>
</feature>
<name>A0A5C6URG7_9FLAO</name>
<evidence type="ECO:0000256" key="6">
    <source>
        <dbReference type="ARBA" id="ARBA00023136"/>
    </source>
</evidence>
<evidence type="ECO:0000256" key="3">
    <source>
        <dbReference type="ARBA" id="ARBA00022989"/>
    </source>
</evidence>
<dbReference type="AlphaFoldDB" id="A0A5C6URG7"/>
<evidence type="ECO:0000313" key="9">
    <source>
        <dbReference type="Proteomes" id="UP000321168"/>
    </source>
</evidence>
<dbReference type="InterPro" id="IPR033885">
    <property type="entry name" value="AlkB/XylM"/>
</dbReference>
<evidence type="ECO:0000256" key="1">
    <source>
        <dbReference type="ARBA" id="ARBA00004127"/>
    </source>
</evidence>
<keyword evidence="9" id="KW-1185">Reference proteome</keyword>
<reference evidence="8 9" key="1">
    <citation type="submission" date="2019-08" db="EMBL/GenBank/DDBJ databases">
        <title>Genome of Luteibaculum oceani JCM 18817.</title>
        <authorList>
            <person name="Bowman J.P."/>
        </authorList>
    </citation>
    <scope>NUCLEOTIDE SEQUENCE [LARGE SCALE GENOMIC DNA]</scope>
    <source>
        <strain evidence="8 9">JCM 18817</strain>
    </source>
</reference>
<feature type="transmembrane region" description="Helical" evidence="7">
    <location>
        <begin position="348"/>
        <end position="366"/>
    </location>
</feature>
<keyword evidence="4" id="KW-0560">Oxidoreductase</keyword>
<proteinExistence type="predicted"/>
<organism evidence="8 9">
    <name type="scientific">Luteibaculum oceani</name>
    <dbReference type="NCBI Taxonomy" id="1294296"/>
    <lineage>
        <taxon>Bacteria</taxon>
        <taxon>Pseudomonadati</taxon>
        <taxon>Bacteroidota</taxon>
        <taxon>Flavobacteriia</taxon>
        <taxon>Flavobacteriales</taxon>
        <taxon>Luteibaculaceae</taxon>
        <taxon>Luteibaculum</taxon>
    </lineage>
</organism>
<sequence length="535" mass="62068">MKMKALSNNFIRWILYHFGVFISLVFLGLYHWDLGYLFLPFLIITNQLNNFLGAFTDSEIASEMMFFSSNPSFQLSKFLVCIYYLLWNAYVFYWIGSNELGIFSLLGFTVGSVIINSTFAVSLAHDLLHRKSWLRYLLSQAILMLVVMPYFKNDHLLGHHKTVGTESDIGTARLNQSLYQYLKDIFVHRISLSYFKGYHNNVVKRKKVITENWILLLVNVTLIAAVIVWSSNPLQIVSFVLLQSMLCYLMFEVANYIQHYGLERQSVSDKLDVNHAWDYTHKYTSYISYLLPLHSYHHAGIISTQESRTENRTILPNCYYKMILLSFIPRLWFKKMNPLCNSLRRGKVLRAAAVVVFLVFGGISQAQHNFGLKYFGLSMHPKGDPQAHLMPYRLDDRAVLVVNFGGIASFERYVYSNLLSIKLAQGLYTDSGGLISGHTHIGFRAKFLERKRHSMILGFGPTFIYRRNWNKKPGYESTGLFRESGNIQHKFVWYGGEIEYNYQVSDQWDMSVNFLPGYPLVMSIGVGVRYWPIRY</sequence>
<feature type="transmembrane region" description="Helical" evidence="7">
    <location>
        <begin position="213"/>
        <end position="230"/>
    </location>
</feature>
<keyword evidence="2 7" id="KW-0812">Transmembrane</keyword>
<dbReference type="Proteomes" id="UP000321168">
    <property type="component" value="Unassembled WGS sequence"/>
</dbReference>
<keyword evidence="3 7" id="KW-1133">Transmembrane helix</keyword>
<gene>
    <name evidence="8" type="ORF">FRX97_11835</name>
</gene>
<evidence type="ECO:0000256" key="2">
    <source>
        <dbReference type="ARBA" id="ARBA00022692"/>
    </source>
</evidence>
<dbReference type="GO" id="GO:0012505">
    <property type="term" value="C:endomembrane system"/>
    <property type="evidence" value="ECO:0007669"/>
    <property type="project" value="UniProtKB-SubCell"/>
</dbReference>
<dbReference type="PANTHER" id="PTHR38674">
    <property type="entry name" value="ALKANE 1-MONOOXYGENASE 1"/>
    <property type="match status" value="1"/>
</dbReference>
<dbReference type="GO" id="GO:0016491">
    <property type="term" value="F:oxidoreductase activity"/>
    <property type="evidence" value="ECO:0007669"/>
    <property type="project" value="UniProtKB-KW"/>
</dbReference>
<feature type="transmembrane region" description="Helical" evidence="7">
    <location>
        <begin position="102"/>
        <end position="121"/>
    </location>
</feature>
<comment type="caution">
    <text evidence="8">The sequence shown here is derived from an EMBL/GenBank/DDBJ whole genome shotgun (WGS) entry which is preliminary data.</text>
</comment>
<feature type="transmembrane region" description="Helical" evidence="7">
    <location>
        <begin position="12"/>
        <end position="32"/>
    </location>
</feature>
<dbReference type="PANTHER" id="PTHR38674:SF1">
    <property type="entry name" value="ALKANE 1-MONOOXYGENASE 1"/>
    <property type="match status" value="1"/>
</dbReference>
<evidence type="ECO:0000256" key="7">
    <source>
        <dbReference type="SAM" id="Phobius"/>
    </source>
</evidence>
<feature type="transmembrane region" description="Helical" evidence="7">
    <location>
        <begin position="236"/>
        <end position="257"/>
    </location>
</feature>
<keyword evidence="6 7" id="KW-0472">Membrane</keyword>
<evidence type="ECO:0008006" key="10">
    <source>
        <dbReference type="Google" id="ProtNLM"/>
    </source>
</evidence>
<evidence type="ECO:0000313" key="8">
    <source>
        <dbReference type="EMBL" id="TXC75599.1"/>
    </source>
</evidence>
<dbReference type="RefSeq" id="WP_147015436.1">
    <property type="nucleotide sequence ID" value="NZ_VORB01000013.1"/>
</dbReference>